<dbReference type="InterPro" id="IPR020568">
    <property type="entry name" value="Ribosomal_Su5_D2-typ_SF"/>
</dbReference>
<gene>
    <name evidence="9" type="ORF">COHA_000598</name>
</gene>
<evidence type="ECO:0000256" key="1">
    <source>
        <dbReference type="ARBA" id="ARBA00004496"/>
    </source>
</evidence>
<protein>
    <recommendedName>
        <fullName evidence="8">RWD domain-containing protein</fullName>
    </recommendedName>
</protein>
<dbReference type="InterPro" id="IPR036956">
    <property type="entry name" value="Impact_N_sf"/>
</dbReference>
<feature type="region of interest" description="Disordered" evidence="7">
    <location>
        <begin position="306"/>
        <end position="326"/>
    </location>
</feature>
<sequence length="326" mass="34560">MADEDAQQQADELCALQAIFGEGFVQVLDAATWCMSIPEPEAQPHITLRVHLPATYPSQHPPVFELSCDILSSGQLGELAAELEALFAPGEVVLWQWVEHLKERWANLAPQPAAEDAAAAAGAGAGADADAALAAELQAAELSECGDEAGAGERRQRQARGLAAGDPELERALAEVAETVVHGEPFTERRSTFQAHVAPATSMKHVEALMELLLQNGKIRAATHNIMAYRIEQPDKQTFMQDYDDDGEAAAGGRLLHLLQMTDARNVCVVVSRWYGGILLGPSRFAIINNTARQLLEACGYIAGKDGGGGGSGSSKGGGSGKGKKR</sequence>
<dbReference type="SMART" id="SM00591">
    <property type="entry name" value="RWD"/>
    <property type="match status" value="1"/>
</dbReference>
<evidence type="ECO:0000313" key="9">
    <source>
        <dbReference type="EMBL" id="KAI7845864.1"/>
    </source>
</evidence>
<reference evidence="9" key="1">
    <citation type="submission" date="2020-11" db="EMBL/GenBank/DDBJ databases">
        <title>Chlorella ohadii genome sequencing and assembly.</title>
        <authorList>
            <person name="Murik O."/>
            <person name="Treves H."/>
            <person name="Kedem I."/>
            <person name="Shotland Y."/>
            <person name="Kaplan A."/>
        </authorList>
    </citation>
    <scope>NUCLEOTIDE SEQUENCE</scope>
    <source>
        <strain evidence="9">1</strain>
    </source>
</reference>
<dbReference type="PROSITE" id="PS50908">
    <property type="entry name" value="RWD"/>
    <property type="match status" value="1"/>
</dbReference>
<accession>A0AAD5E2U5</accession>
<proteinExistence type="inferred from homology"/>
<name>A0AAD5E2U5_9CHLO</name>
<keyword evidence="6" id="KW-0346">Stress response</keyword>
<organism evidence="9 10">
    <name type="scientific">Chlorella ohadii</name>
    <dbReference type="NCBI Taxonomy" id="2649997"/>
    <lineage>
        <taxon>Eukaryota</taxon>
        <taxon>Viridiplantae</taxon>
        <taxon>Chlorophyta</taxon>
        <taxon>core chlorophytes</taxon>
        <taxon>Trebouxiophyceae</taxon>
        <taxon>Chlorellales</taxon>
        <taxon>Chlorellaceae</taxon>
        <taxon>Chlorella clade</taxon>
        <taxon>Chlorella</taxon>
    </lineage>
</organism>
<dbReference type="InterPro" id="IPR016135">
    <property type="entry name" value="UBQ-conjugating_enzyme/RWD"/>
</dbReference>
<comment type="subcellular location">
    <subcellularLocation>
        <location evidence="1">Cytoplasm</location>
    </subcellularLocation>
</comment>
<dbReference type="Gene3D" id="3.30.230.30">
    <property type="entry name" value="Impact, N-terminal domain"/>
    <property type="match status" value="1"/>
</dbReference>
<evidence type="ECO:0000256" key="3">
    <source>
        <dbReference type="ARBA" id="ARBA00022490"/>
    </source>
</evidence>
<dbReference type="PANTHER" id="PTHR16301">
    <property type="entry name" value="IMPACT-RELATED"/>
    <property type="match status" value="1"/>
</dbReference>
<dbReference type="SUPFAM" id="SSF54495">
    <property type="entry name" value="UBC-like"/>
    <property type="match status" value="1"/>
</dbReference>
<keyword evidence="10" id="KW-1185">Reference proteome</keyword>
<dbReference type="SUPFAM" id="SSF54211">
    <property type="entry name" value="Ribosomal protein S5 domain 2-like"/>
    <property type="match status" value="1"/>
</dbReference>
<dbReference type="GO" id="GO:0005737">
    <property type="term" value="C:cytoplasm"/>
    <property type="evidence" value="ECO:0007669"/>
    <property type="project" value="UniProtKB-SubCell"/>
</dbReference>
<comment type="caution">
    <text evidence="9">The sequence shown here is derived from an EMBL/GenBank/DDBJ whole genome shotgun (WGS) entry which is preliminary data.</text>
</comment>
<dbReference type="InterPro" id="IPR001498">
    <property type="entry name" value="Impact_N"/>
</dbReference>
<evidence type="ECO:0000256" key="2">
    <source>
        <dbReference type="ARBA" id="ARBA00007665"/>
    </source>
</evidence>
<dbReference type="InterPro" id="IPR006575">
    <property type="entry name" value="RWD_dom"/>
</dbReference>
<keyword evidence="4" id="KW-0678">Repressor</keyword>
<keyword evidence="3" id="KW-0963">Cytoplasm</keyword>
<evidence type="ECO:0000313" key="10">
    <source>
        <dbReference type="Proteomes" id="UP001205105"/>
    </source>
</evidence>
<dbReference type="GO" id="GO:0006446">
    <property type="term" value="P:regulation of translational initiation"/>
    <property type="evidence" value="ECO:0007669"/>
    <property type="project" value="TreeGrafter"/>
</dbReference>
<dbReference type="Proteomes" id="UP001205105">
    <property type="component" value="Unassembled WGS sequence"/>
</dbReference>
<dbReference type="Gene3D" id="3.10.110.10">
    <property type="entry name" value="Ubiquitin Conjugating Enzyme"/>
    <property type="match status" value="1"/>
</dbReference>
<keyword evidence="5" id="KW-0810">Translation regulation</keyword>
<dbReference type="InterPro" id="IPR023582">
    <property type="entry name" value="Impact"/>
</dbReference>
<feature type="domain" description="RWD" evidence="8">
    <location>
        <begin position="11"/>
        <end position="108"/>
    </location>
</feature>
<dbReference type="CDD" id="cd23821">
    <property type="entry name" value="RWD_IMPACT"/>
    <property type="match status" value="1"/>
</dbReference>
<evidence type="ECO:0000256" key="4">
    <source>
        <dbReference type="ARBA" id="ARBA00022491"/>
    </source>
</evidence>
<evidence type="ECO:0000256" key="6">
    <source>
        <dbReference type="ARBA" id="ARBA00023016"/>
    </source>
</evidence>
<comment type="similarity">
    <text evidence="2">Belongs to the IMPACT family.</text>
</comment>
<dbReference type="GO" id="GO:0140469">
    <property type="term" value="P:GCN2-mediated signaling"/>
    <property type="evidence" value="ECO:0007669"/>
    <property type="project" value="TreeGrafter"/>
</dbReference>
<dbReference type="Pfam" id="PF01205">
    <property type="entry name" value="Impact_N"/>
    <property type="match status" value="1"/>
</dbReference>
<dbReference type="EMBL" id="JADXDR010000012">
    <property type="protein sequence ID" value="KAI7845864.1"/>
    <property type="molecule type" value="Genomic_DNA"/>
</dbReference>
<evidence type="ECO:0000259" key="8">
    <source>
        <dbReference type="PROSITE" id="PS50908"/>
    </source>
</evidence>
<dbReference type="PANTHER" id="PTHR16301:SF25">
    <property type="entry name" value="PROTEIN IMPACT"/>
    <property type="match status" value="1"/>
</dbReference>
<dbReference type="AlphaFoldDB" id="A0AAD5E2U5"/>
<evidence type="ECO:0000256" key="5">
    <source>
        <dbReference type="ARBA" id="ARBA00022845"/>
    </source>
</evidence>
<evidence type="ECO:0000256" key="7">
    <source>
        <dbReference type="SAM" id="MobiDB-lite"/>
    </source>
</evidence>
<dbReference type="Pfam" id="PF05773">
    <property type="entry name" value="RWD"/>
    <property type="match status" value="1"/>
</dbReference>